<keyword evidence="4" id="KW-1185">Reference proteome</keyword>
<dbReference type="InterPro" id="IPR018724">
    <property type="entry name" value="2OG-Fe_dioxygenase"/>
</dbReference>
<dbReference type="EMBL" id="MTZV01000006">
    <property type="protein sequence ID" value="PCE22837.1"/>
    <property type="molecule type" value="Genomic_DNA"/>
</dbReference>
<keyword evidence="1" id="KW-0223">Dioxygenase</keyword>
<protein>
    <submittedName>
        <fullName evidence="1">2OG-Fe dioxygenase family protein</fullName>
    </submittedName>
</protein>
<dbReference type="AlphaFoldDB" id="A0A2A4EQ81"/>
<name>A0A2A4EQ81_9BURK</name>
<dbReference type="Pfam" id="PF10014">
    <property type="entry name" value="2OG-Fe_Oxy_2"/>
    <property type="match status" value="1"/>
</dbReference>
<proteinExistence type="predicted"/>
<dbReference type="OrthoDB" id="6681382at2"/>
<evidence type="ECO:0000313" key="2">
    <source>
        <dbReference type="EMBL" id="PCE22837.1"/>
    </source>
</evidence>
<evidence type="ECO:0000313" key="1">
    <source>
        <dbReference type="EMBL" id="MEQ5842265.1"/>
    </source>
</evidence>
<dbReference type="Gene3D" id="2.60.120.620">
    <property type="entry name" value="q2cbj1_9rhob like domain"/>
    <property type="match status" value="1"/>
</dbReference>
<reference evidence="2 3" key="1">
    <citation type="submission" date="2017-01" db="EMBL/GenBank/DDBJ databases">
        <title>Whole-Genome Shotgun Sequencing of Two beta-Proteobacterial Species in Search of the Bulgecin Biosynthetic Cluster.</title>
        <authorList>
            <person name="Horsman M.E."/>
            <person name="Marous D.R."/>
            <person name="Li R."/>
            <person name="Oliver R.A."/>
            <person name="Byun B."/>
            <person name="Emrich S.J."/>
            <person name="Boggess B."/>
            <person name="Townsend C.A."/>
            <person name="Mobashery S."/>
        </authorList>
    </citation>
    <scope>NUCLEOTIDE SEQUENCE [LARGE SCALE GENOMIC DNA]</scope>
    <source>
        <strain evidence="2 3">ATCC 31363</strain>
    </source>
</reference>
<gene>
    <name evidence="2" type="ORF">BWP39_24455</name>
    <name evidence="1" type="ORF">N0A02_22735</name>
</gene>
<dbReference type="EMBL" id="JAOALG010000002">
    <property type="protein sequence ID" value="MEQ5842265.1"/>
    <property type="molecule type" value="Genomic_DNA"/>
</dbReference>
<reference evidence="1 4" key="3">
    <citation type="journal article" date="2024" name="Chem. Sci.">
        <title>Discovery of a lagriamide polyketide by integrated genome mining, isotopic labeling, and untargeted metabolomics.</title>
        <authorList>
            <person name="Fergusson C.H."/>
            <person name="Saulog J."/>
            <person name="Paulo B.S."/>
            <person name="Wilson D.M."/>
            <person name="Liu D.Y."/>
            <person name="Morehouse N.J."/>
            <person name="Waterworth S."/>
            <person name="Barkei J."/>
            <person name="Gray C.A."/>
            <person name="Kwan J.C."/>
            <person name="Eustaquio A.S."/>
            <person name="Linington R.G."/>
        </authorList>
    </citation>
    <scope>NUCLEOTIDE SEQUENCE [LARGE SCALE GENOMIC DNA]</scope>
    <source>
        <strain evidence="1 4">RL17-338-BIF-B</strain>
    </source>
</reference>
<dbReference type="GO" id="GO:0051213">
    <property type="term" value="F:dioxygenase activity"/>
    <property type="evidence" value="ECO:0007669"/>
    <property type="project" value="UniProtKB-KW"/>
</dbReference>
<sequence>MIHEKLIRTHLEANGFAHYQPTIKYNDSDRDILHAEFRSLEPDEFAPPGVRRFRRYGNGIIIPWAEKEEVFWIPPVTNGNVCRAGYDQGGNNPDHQNIRYFNALSDLCKASRILQQLVLDDFSHTFWQHSGQEFPIYFGVHFVKIEAHGRDDLGISSPNCFHQDGEPFTFAHLVHRSSSTDGGVNYIGRPSVRNLPLEEVQHSDLVAQFVLRDFLESFAVFDPAVCHYVDPVRKTIGDDAVAERCIILIDFSQTRQNI</sequence>
<keyword evidence="1" id="KW-0560">Oxidoreductase</keyword>
<dbReference type="RefSeq" id="WP_096724849.1">
    <property type="nucleotide sequence ID" value="NZ_JAOALG010000002.1"/>
</dbReference>
<comment type="caution">
    <text evidence="2">The sequence shown here is derived from an EMBL/GenBank/DDBJ whole genome shotgun (WGS) entry which is preliminary data.</text>
</comment>
<dbReference type="Proteomes" id="UP001469089">
    <property type="component" value="Unassembled WGS sequence"/>
</dbReference>
<evidence type="ECO:0000313" key="4">
    <source>
        <dbReference type="Proteomes" id="UP001469089"/>
    </source>
</evidence>
<dbReference type="Proteomes" id="UP000218022">
    <property type="component" value="Unassembled WGS sequence"/>
</dbReference>
<evidence type="ECO:0000313" key="3">
    <source>
        <dbReference type="Proteomes" id="UP000218022"/>
    </source>
</evidence>
<accession>A0A2A4EQ81</accession>
<organism evidence="2 3">
    <name type="scientific">Paraburkholderia acidicola</name>
    <dbReference type="NCBI Taxonomy" id="1912599"/>
    <lineage>
        <taxon>Bacteria</taxon>
        <taxon>Pseudomonadati</taxon>
        <taxon>Pseudomonadota</taxon>
        <taxon>Betaproteobacteria</taxon>
        <taxon>Burkholderiales</taxon>
        <taxon>Burkholderiaceae</taxon>
        <taxon>Paraburkholderia</taxon>
    </lineage>
</organism>
<reference evidence="1" key="2">
    <citation type="submission" date="2022-09" db="EMBL/GenBank/DDBJ databases">
        <authorList>
            <person name="Fergusson C."/>
            <person name="Paulo B.S."/>
            <person name="Eustaquio A.S."/>
            <person name="Linington R."/>
        </authorList>
    </citation>
    <scope>NUCLEOTIDE SEQUENCE</scope>
    <source>
        <strain evidence="1">RL17-338-BIF-B</strain>
    </source>
</reference>